<dbReference type="EMBL" id="JBAMIC010000012">
    <property type="protein sequence ID" value="KAK7099364.1"/>
    <property type="molecule type" value="Genomic_DNA"/>
</dbReference>
<accession>A0AAN9G9C3</accession>
<organism evidence="3 4">
    <name type="scientific">Littorina saxatilis</name>
    <dbReference type="NCBI Taxonomy" id="31220"/>
    <lineage>
        <taxon>Eukaryota</taxon>
        <taxon>Metazoa</taxon>
        <taxon>Spiralia</taxon>
        <taxon>Lophotrochozoa</taxon>
        <taxon>Mollusca</taxon>
        <taxon>Gastropoda</taxon>
        <taxon>Caenogastropoda</taxon>
        <taxon>Littorinimorpha</taxon>
        <taxon>Littorinoidea</taxon>
        <taxon>Littorinidae</taxon>
        <taxon>Littorina</taxon>
    </lineage>
</organism>
<feature type="domain" description="RFX1-4/6/8-like BCD" evidence="2">
    <location>
        <begin position="5"/>
        <end position="66"/>
    </location>
</feature>
<dbReference type="PANTHER" id="PTHR12619:SF28">
    <property type="entry name" value="DNA-BINDING PROTEIN RFX6"/>
    <property type="match status" value="1"/>
</dbReference>
<feature type="compositionally biased region" description="Basic residues" evidence="1">
    <location>
        <begin position="345"/>
        <end position="358"/>
    </location>
</feature>
<proteinExistence type="predicted"/>
<evidence type="ECO:0000259" key="2">
    <source>
        <dbReference type="Pfam" id="PF25340"/>
    </source>
</evidence>
<protein>
    <recommendedName>
        <fullName evidence="2">RFX1-4/6/8-like BCD domain-containing protein</fullName>
    </recommendedName>
</protein>
<evidence type="ECO:0000313" key="4">
    <source>
        <dbReference type="Proteomes" id="UP001374579"/>
    </source>
</evidence>
<dbReference type="InterPro" id="IPR057321">
    <property type="entry name" value="RFX1-4/6/8-like_BCD"/>
</dbReference>
<comment type="caution">
    <text evidence="3">The sequence shown here is derived from an EMBL/GenBank/DDBJ whole genome shotgun (WGS) entry which is preliminary data.</text>
</comment>
<feature type="region of interest" description="Disordered" evidence="1">
    <location>
        <begin position="331"/>
        <end position="368"/>
    </location>
</feature>
<dbReference type="PANTHER" id="PTHR12619">
    <property type="entry name" value="RFX TRANSCRIPTION FACTOR FAMILY"/>
    <property type="match status" value="1"/>
</dbReference>
<keyword evidence="4" id="KW-1185">Reference proteome</keyword>
<evidence type="ECO:0000256" key="1">
    <source>
        <dbReference type="SAM" id="MobiDB-lite"/>
    </source>
</evidence>
<dbReference type="Pfam" id="PF25340">
    <property type="entry name" value="BCD_RFX"/>
    <property type="match status" value="1"/>
</dbReference>
<dbReference type="GO" id="GO:0000981">
    <property type="term" value="F:DNA-binding transcription factor activity, RNA polymerase II-specific"/>
    <property type="evidence" value="ECO:0007669"/>
    <property type="project" value="TreeGrafter"/>
</dbReference>
<sequence>MFQPSKPNGRSFKKRAQEYLLKWSFFGARVMHNLTLNNATSFGSFHLIRMLLDEYVLLAVESQLHSEKEQELQALLEKHTQADDMGAKPTLQQSASTCFVASQNRAPSRSGSVMKREQYGEVATTASFTPVAFNGRESYGMSPQLTQLGQTMTGGTMLTPPISPIVPNPINPRNSVISQGPIAAYGSSAQSSMLASTFPYLGQQSDYGAHNYLSNYTHPSSVFRSHPGSASYTGSYMMRNDLETYSYPDQSFASDPYSTYSPYAGQASAYPPASVGLTSAGNSGSAFNVVQSAASSFGSHPSYQNNDYYGSTGFAQAPKLVEHVPVIQQRNSAPSHHALQSGHAHNLHHPHPHSHLHSHQYPSSEMTDPLNLLDRSHRMNGVGLGVGLGVGGVSASCHSPMHPLHQNGQLGEDLMSMDVSGMMGTEPDMTSHYADPRSLPPINTVFMS</sequence>
<evidence type="ECO:0000313" key="3">
    <source>
        <dbReference type="EMBL" id="KAK7099364.1"/>
    </source>
</evidence>
<gene>
    <name evidence="3" type="ORF">V1264_003512</name>
</gene>
<reference evidence="3 4" key="1">
    <citation type="submission" date="2024-02" db="EMBL/GenBank/DDBJ databases">
        <title>Chromosome-scale genome assembly of the rough periwinkle Littorina saxatilis.</title>
        <authorList>
            <person name="De Jode A."/>
            <person name="Faria R."/>
            <person name="Formenti G."/>
            <person name="Sims Y."/>
            <person name="Smith T.P."/>
            <person name="Tracey A."/>
            <person name="Wood J.M.D."/>
            <person name="Zagrodzka Z.B."/>
            <person name="Johannesson K."/>
            <person name="Butlin R.K."/>
            <person name="Leder E.H."/>
        </authorList>
    </citation>
    <scope>NUCLEOTIDE SEQUENCE [LARGE SCALE GENOMIC DNA]</scope>
    <source>
        <strain evidence="3">Snail1</strain>
        <tissue evidence="3">Muscle</tissue>
    </source>
</reference>
<dbReference type="InterPro" id="IPR039779">
    <property type="entry name" value="RFX-like"/>
</dbReference>
<dbReference type="GO" id="GO:0000978">
    <property type="term" value="F:RNA polymerase II cis-regulatory region sequence-specific DNA binding"/>
    <property type="evidence" value="ECO:0007669"/>
    <property type="project" value="TreeGrafter"/>
</dbReference>
<name>A0AAN9G9C3_9CAEN</name>
<dbReference type="AlphaFoldDB" id="A0AAN9G9C3"/>
<dbReference type="Proteomes" id="UP001374579">
    <property type="component" value="Unassembled WGS sequence"/>
</dbReference>